<gene>
    <name evidence="3" type="ORF">NQ314_011778</name>
</gene>
<feature type="domain" description="Myb/SANT-like DNA-binding" evidence="2">
    <location>
        <begin position="16"/>
        <end position="104"/>
    </location>
</feature>
<dbReference type="SMART" id="SM00595">
    <property type="entry name" value="MADF"/>
    <property type="match status" value="1"/>
</dbReference>
<name>A0AAV8XHR5_9CUCU</name>
<protein>
    <recommendedName>
        <fullName evidence="2">Myb/SANT-like DNA-binding domain-containing protein</fullName>
    </recommendedName>
</protein>
<organism evidence="3 4">
    <name type="scientific">Rhamnusium bicolor</name>
    <dbReference type="NCBI Taxonomy" id="1586634"/>
    <lineage>
        <taxon>Eukaryota</taxon>
        <taxon>Metazoa</taxon>
        <taxon>Ecdysozoa</taxon>
        <taxon>Arthropoda</taxon>
        <taxon>Hexapoda</taxon>
        <taxon>Insecta</taxon>
        <taxon>Pterygota</taxon>
        <taxon>Neoptera</taxon>
        <taxon>Endopterygota</taxon>
        <taxon>Coleoptera</taxon>
        <taxon>Polyphaga</taxon>
        <taxon>Cucujiformia</taxon>
        <taxon>Chrysomeloidea</taxon>
        <taxon>Cerambycidae</taxon>
        <taxon>Lepturinae</taxon>
        <taxon>Rhagiini</taxon>
        <taxon>Rhamnusium</taxon>
    </lineage>
</organism>
<dbReference type="PANTHER" id="PTHR47595:SF1">
    <property type="entry name" value="MYB_SANT-LIKE DNA-BINDING DOMAIN-CONTAINING PROTEIN"/>
    <property type="match status" value="1"/>
</dbReference>
<comment type="caution">
    <text evidence="3">The sequence shown here is derived from an EMBL/GenBank/DDBJ whole genome shotgun (WGS) entry which is preliminary data.</text>
</comment>
<sequence>NIDESEVEVDQDNNERLWSDNRILALIDLVKEYDKLFETTLKKNVWSRIAVDLNRMFQQKNEFTQKNVETKWKGLKRTYKSLKIKNNTSGNHRRRWQFYNAMDMVLGKKPEIHPPATCSSNSGLKCNINITESETRTETSESNCTDNDTENRPESSSGYNSSFSKKRKCVPNANDRHKEKMARQDKFLDLFSRNDKQNVNNGW</sequence>
<evidence type="ECO:0000256" key="1">
    <source>
        <dbReference type="SAM" id="MobiDB-lite"/>
    </source>
</evidence>
<feature type="non-terminal residue" evidence="3">
    <location>
        <position position="1"/>
    </location>
</feature>
<dbReference type="Proteomes" id="UP001162156">
    <property type="component" value="Unassembled WGS sequence"/>
</dbReference>
<dbReference type="EMBL" id="JANEYF010003302">
    <property type="protein sequence ID" value="KAJ8937594.1"/>
    <property type="molecule type" value="Genomic_DNA"/>
</dbReference>
<dbReference type="Gene3D" id="1.10.10.60">
    <property type="entry name" value="Homeodomain-like"/>
    <property type="match status" value="1"/>
</dbReference>
<evidence type="ECO:0000313" key="3">
    <source>
        <dbReference type="EMBL" id="KAJ8937594.1"/>
    </source>
</evidence>
<evidence type="ECO:0000259" key="2">
    <source>
        <dbReference type="Pfam" id="PF13837"/>
    </source>
</evidence>
<accession>A0AAV8XHR5</accession>
<reference evidence="3" key="1">
    <citation type="journal article" date="2023" name="Insect Mol. Biol.">
        <title>Genome sequencing provides insights into the evolution of gene families encoding plant cell wall-degrading enzymes in longhorned beetles.</title>
        <authorList>
            <person name="Shin N.R."/>
            <person name="Okamura Y."/>
            <person name="Kirsch R."/>
            <person name="Pauchet Y."/>
        </authorList>
    </citation>
    <scope>NUCLEOTIDE SEQUENCE</scope>
    <source>
        <strain evidence="3">RBIC_L_NR</strain>
    </source>
</reference>
<feature type="region of interest" description="Disordered" evidence="1">
    <location>
        <begin position="132"/>
        <end position="181"/>
    </location>
</feature>
<dbReference type="InterPro" id="IPR044822">
    <property type="entry name" value="Myb_DNA-bind_4"/>
</dbReference>
<dbReference type="AlphaFoldDB" id="A0AAV8XHR5"/>
<evidence type="ECO:0000313" key="4">
    <source>
        <dbReference type="Proteomes" id="UP001162156"/>
    </source>
</evidence>
<dbReference type="PANTHER" id="PTHR47595">
    <property type="entry name" value="HEAT SHOCK 70 KDA PROTEIN 14"/>
    <property type="match status" value="1"/>
</dbReference>
<proteinExistence type="predicted"/>
<dbReference type="Pfam" id="PF13837">
    <property type="entry name" value="Myb_DNA-bind_4"/>
    <property type="match status" value="1"/>
</dbReference>
<keyword evidence="4" id="KW-1185">Reference proteome</keyword>